<evidence type="ECO:0000313" key="7">
    <source>
        <dbReference type="EMBL" id="KAH7125232.1"/>
    </source>
</evidence>
<comment type="caution">
    <text evidence="7">The sequence shown here is derived from an EMBL/GenBank/DDBJ whole genome shotgun (WGS) entry which is preliminary data.</text>
</comment>
<dbReference type="GO" id="GO:0043565">
    <property type="term" value="F:sequence-specific DNA binding"/>
    <property type="evidence" value="ECO:0007669"/>
    <property type="project" value="TreeGrafter"/>
</dbReference>
<feature type="non-terminal residue" evidence="7">
    <location>
        <position position="1"/>
    </location>
</feature>
<gene>
    <name evidence="7" type="ORF">B0J11DRAFT_433759</name>
</gene>
<name>A0A9P9DUF9_9PLEO</name>
<evidence type="ECO:0000256" key="2">
    <source>
        <dbReference type="ARBA" id="ARBA00023015"/>
    </source>
</evidence>
<dbReference type="PANTHER" id="PTHR47540:SF6">
    <property type="entry name" value="ZN(II)2CYS6 TRANSCRIPTION FACTOR (EUROFUNG)"/>
    <property type="match status" value="1"/>
</dbReference>
<dbReference type="InterPro" id="IPR007219">
    <property type="entry name" value="XnlR_reg_dom"/>
</dbReference>
<dbReference type="Pfam" id="PF04082">
    <property type="entry name" value="Fungal_trans"/>
    <property type="match status" value="1"/>
</dbReference>
<keyword evidence="2" id="KW-0805">Transcription regulation</keyword>
<dbReference type="SMART" id="SM00906">
    <property type="entry name" value="Fungal_trans"/>
    <property type="match status" value="1"/>
</dbReference>
<dbReference type="Proteomes" id="UP000700596">
    <property type="component" value="Unassembled WGS sequence"/>
</dbReference>
<dbReference type="InterPro" id="IPR051711">
    <property type="entry name" value="Stress_Response_Reg"/>
</dbReference>
<evidence type="ECO:0000256" key="5">
    <source>
        <dbReference type="ARBA" id="ARBA00023242"/>
    </source>
</evidence>
<sequence length="320" mass="36565">LPPYPYAIHLVDQFEDYIGYEYFWYLRREFRTRLESTYKHPQSASSRDRTWLCRLLVVLALGETYNSTVAPSIEFRDDAPSQRSNRPLVSAQPPPGVAFFEQAMLLFKTPFEEATTDHVEVLNLMAFYSYSLGRRKSAYVHAGLAMRIASSLMLHNPHVAKDFSPSDIEHSRRLWWMTYQLDAMTGSEIGLNSTFDFEEIEAKLGLPTDDNLSAEDHDNFTISTIFTAHIRLCSARSGILSVASAELSGADDDQLEVMLRRPMHVIEEWRRQLHSTINFEFSNGIPATMISKPECRSLASLYLRFHQVTTGNSMDSLSQC</sequence>
<proteinExistence type="predicted"/>
<dbReference type="CDD" id="cd12148">
    <property type="entry name" value="fungal_TF_MHR"/>
    <property type="match status" value="1"/>
</dbReference>
<evidence type="ECO:0000256" key="3">
    <source>
        <dbReference type="ARBA" id="ARBA00023125"/>
    </source>
</evidence>
<evidence type="ECO:0000313" key="8">
    <source>
        <dbReference type="Proteomes" id="UP000700596"/>
    </source>
</evidence>
<comment type="subcellular location">
    <subcellularLocation>
        <location evidence="1">Nucleus</location>
    </subcellularLocation>
</comment>
<dbReference type="OrthoDB" id="3266505at2759"/>
<dbReference type="GO" id="GO:0005634">
    <property type="term" value="C:nucleus"/>
    <property type="evidence" value="ECO:0007669"/>
    <property type="project" value="UniProtKB-SubCell"/>
</dbReference>
<keyword evidence="4" id="KW-0804">Transcription</keyword>
<dbReference type="GO" id="GO:0008270">
    <property type="term" value="F:zinc ion binding"/>
    <property type="evidence" value="ECO:0007669"/>
    <property type="project" value="InterPro"/>
</dbReference>
<keyword evidence="8" id="KW-1185">Reference proteome</keyword>
<evidence type="ECO:0000256" key="4">
    <source>
        <dbReference type="ARBA" id="ARBA00023163"/>
    </source>
</evidence>
<keyword evidence="3" id="KW-0238">DNA-binding</keyword>
<dbReference type="AlphaFoldDB" id="A0A9P9DUF9"/>
<organism evidence="7 8">
    <name type="scientific">Dendryphion nanum</name>
    <dbReference type="NCBI Taxonomy" id="256645"/>
    <lineage>
        <taxon>Eukaryota</taxon>
        <taxon>Fungi</taxon>
        <taxon>Dikarya</taxon>
        <taxon>Ascomycota</taxon>
        <taxon>Pezizomycotina</taxon>
        <taxon>Dothideomycetes</taxon>
        <taxon>Pleosporomycetidae</taxon>
        <taxon>Pleosporales</taxon>
        <taxon>Torulaceae</taxon>
        <taxon>Dendryphion</taxon>
    </lineage>
</organism>
<evidence type="ECO:0000256" key="1">
    <source>
        <dbReference type="ARBA" id="ARBA00004123"/>
    </source>
</evidence>
<protein>
    <submittedName>
        <fullName evidence="7">Fungal-specific transcription factor domain-containing protein</fullName>
    </submittedName>
</protein>
<dbReference type="GO" id="GO:0045944">
    <property type="term" value="P:positive regulation of transcription by RNA polymerase II"/>
    <property type="evidence" value="ECO:0007669"/>
    <property type="project" value="TreeGrafter"/>
</dbReference>
<reference evidence="7" key="1">
    <citation type="journal article" date="2021" name="Nat. Commun.">
        <title>Genetic determinants of endophytism in the Arabidopsis root mycobiome.</title>
        <authorList>
            <person name="Mesny F."/>
            <person name="Miyauchi S."/>
            <person name="Thiergart T."/>
            <person name="Pickel B."/>
            <person name="Atanasova L."/>
            <person name="Karlsson M."/>
            <person name="Huettel B."/>
            <person name="Barry K.W."/>
            <person name="Haridas S."/>
            <person name="Chen C."/>
            <person name="Bauer D."/>
            <person name="Andreopoulos W."/>
            <person name="Pangilinan J."/>
            <person name="LaButti K."/>
            <person name="Riley R."/>
            <person name="Lipzen A."/>
            <person name="Clum A."/>
            <person name="Drula E."/>
            <person name="Henrissat B."/>
            <person name="Kohler A."/>
            <person name="Grigoriev I.V."/>
            <person name="Martin F.M."/>
            <person name="Hacquard S."/>
        </authorList>
    </citation>
    <scope>NUCLEOTIDE SEQUENCE</scope>
    <source>
        <strain evidence="7">MPI-CAGE-CH-0243</strain>
    </source>
</reference>
<dbReference type="EMBL" id="JAGMWT010000007">
    <property type="protein sequence ID" value="KAH7125232.1"/>
    <property type="molecule type" value="Genomic_DNA"/>
</dbReference>
<dbReference type="PANTHER" id="PTHR47540">
    <property type="entry name" value="THIAMINE REPRESSIBLE GENES REGULATORY PROTEIN THI5"/>
    <property type="match status" value="1"/>
</dbReference>
<feature type="domain" description="Xylanolytic transcriptional activator regulatory" evidence="6">
    <location>
        <begin position="138"/>
        <end position="211"/>
    </location>
</feature>
<dbReference type="GO" id="GO:0006351">
    <property type="term" value="P:DNA-templated transcription"/>
    <property type="evidence" value="ECO:0007669"/>
    <property type="project" value="InterPro"/>
</dbReference>
<keyword evidence="5" id="KW-0539">Nucleus</keyword>
<evidence type="ECO:0000259" key="6">
    <source>
        <dbReference type="SMART" id="SM00906"/>
    </source>
</evidence>
<accession>A0A9P9DUF9</accession>